<dbReference type="VEuPathDB" id="VectorBase:AFAF017044"/>
<evidence type="ECO:0000313" key="2">
    <source>
        <dbReference type="EnsemblMetazoa" id="AFAF017044-PA"/>
    </source>
</evidence>
<organism evidence="2 3">
    <name type="scientific">Anopheles farauti</name>
    <dbReference type="NCBI Taxonomy" id="69004"/>
    <lineage>
        <taxon>Eukaryota</taxon>
        <taxon>Metazoa</taxon>
        <taxon>Ecdysozoa</taxon>
        <taxon>Arthropoda</taxon>
        <taxon>Hexapoda</taxon>
        <taxon>Insecta</taxon>
        <taxon>Pterygota</taxon>
        <taxon>Neoptera</taxon>
        <taxon>Endopterygota</taxon>
        <taxon>Diptera</taxon>
        <taxon>Nematocera</taxon>
        <taxon>Culicoidea</taxon>
        <taxon>Culicidae</taxon>
        <taxon>Anophelinae</taxon>
        <taxon>Anopheles</taxon>
    </lineage>
</organism>
<dbReference type="EMBL" id="AXCN02000606">
    <property type="status" value="NOT_ANNOTATED_CDS"/>
    <property type="molecule type" value="Genomic_DNA"/>
</dbReference>
<keyword evidence="3" id="KW-1185">Reference proteome</keyword>
<proteinExistence type="predicted"/>
<sequence>MANSKSPEPPVRPTRDEHVVEHQITTAGPVATVQDAFARSVQIVGSFVAAQPAVDVERVPIGTLQILLQPLMVRPVAGRIVQAQQQQFPTVECETVPIAGGIAVQRPLLALAAPYLCNALPLLLHAEQHTQPEVPPEADELPLHHDELFAQQKQMQHITVRPIERISDALALVHRCHGRNRASGWYRFHRLAFFRLLANLLLLLLLLLPPELLSTSRRTPRKPLLAMIEGCARLLPLHGGFRLFACFACFGRAFAIVFTDPVDGKDALGFVVALAPSKAFAMRCCCSIRSPLRAACSSDRNTGLMRRYCRNFSRSSSSRLSRSNRFVMDVACGESSSGGVVSPSTTVRRFLLFTPTAAASSSSVSESSSLVPACSASS</sequence>
<name>A0A182QUC7_9DIPT</name>
<dbReference type="AlphaFoldDB" id="A0A182QUC7"/>
<evidence type="ECO:0000256" key="1">
    <source>
        <dbReference type="SAM" id="Phobius"/>
    </source>
</evidence>
<protein>
    <submittedName>
        <fullName evidence="2">Uncharacterized protein</fullName>
    </submittedName>
</protein>
<feature type="transmembrane region" description="Helical" evidence="1">
    <location>
        <begin position="191"/>
        <end position="208"/>
    </location>
</feature>
<evidence type="ECO:0000313" key="3">
    <source>
        <dbReference type="Proteomes" id="UP000075886"/>
    </source>
</evidence>
<keyword evidence="1" id="KW-0472">Membrane</keyword>
<accession>A0A182QUC7</accession>
<keyword evidence="1" id="KW-1133">Transmembrane helix</keyword>
<keyword evidence="1" id="KW-0812">Transmembrane</keyword>
<reference evidence="3" key="1">
    <citation type="submission" date="2014-01" db="EMBL/GenBank/DDBJ databases">
        <title>The Genome Sequence of Anopheles farauti FAR1 (V2).</title>
        <authorList>
            <consortium name="The Broad Institute Genomics Platform"/>
            <person name="Neafsey D.E."/>
            <person name="Besansky N."/>
            <person name="Howell P."/>
            <person name="Walton C."/>
            <person name="Young S.K."/>
            <person name="Zeng Q."/>
            <person name="Gargeya S."/>
            <person name="Fitzgerald M."/>
            <person name="Haas B."/>
            <person name="Abouelleil A."/>
            <person name="Allen A.W."/>
            <person name="Alvarado L."/>
            <person name="Arachchi H.M."/>
            <person name="Berlin A.M."/>
            <person name="Chapman S.B."/>
            <person name="Gainer-Dewar J."/>
            <person name="Goldberg J."/>
            <person name="Griggs A."/>
            <person name="Gujja S."/>
            <person name="Hansen M."/>
            <person name="Howarth C."/>
            <person name="Imamovic A."/>
            <person name="Ireland A."/>
            <person name="Larimer J."/>
            <person name="McCowan C."/>
            <person name="Murphy C."/>
            <person name="Pearson M."/>
            <person name="Poon T.W."/>
            <person name="Priest M."/>
            <person name="Roberts A."/>
            <person name="Saif S."/>
            <person name="Shea T."/>
            <person name="Sisk P."/>
            <person name="Sykes S."/>
            <person name="Wortman J."/>
            <person name="Nusbaum C."/>
            <person name="Birren B."/>
        </authorList>
    </citation>
    <scope>NUCLEOTIDE SEQUENCE [LARGE SCALE GENOMIC DNA]</scope>
    <source>
        <strain evidence="3">FAR1</strain>
    </source>
</reference>
<dbReference type="Proteomes" id="UP000075886">
    <property type="component" value="Unassembled WGS sequence"/>
</dbReference>
<dbReference type="EnsemblMetazoa" id="AFAF017044-RA">
    <property type="protein sequence ID" value="AFAF017044-PA"/>
    <property type="gene ID" value="AFAF017044"/>
</dbReference>
<reference evidence="2" key="2">
    <citation type="submission" date="2020-05" db="UniProtKB">
        <authorList>
            <consortium name="EnsemblMetazoa"/>
        </authorList>
    </citation>
    <scope>IDENTIFICATION</scope>
    <source>
        <strain evidence="2">FAR1</strain>
    </source>
</reference>